<dbReference type="AlphaFoldDB" id="A0A343RT78"/>
<keyword evidence="5" id="KW-0813">Transport</keyword>
<dbReference type="CTD" id="35455335"/>
<proteinExistence type="inferred from homology"/>
<dbReference type="EMBL" id="MG011692">
    <property type="protein sequence ID" value="AUG33617.1"/>
    <property type="molecule type" value="Genomic_DNA"/>
</dbReference>
<evidence type="ECO:0000256" key="6">
    <source>
        <dbReference type="ARBA" id="ARBA00022660"/>
    </source>
</evidence>
<evidence type="ECO:0000256" key="2">
    <source>
        <dbReference type="ARBA" id="ARBA00005698"/>
    </source>
</evidence>
<comment type="similarity">
    <text evidence="2">Belongs to the complex I subunit 6 family.</text>
</comment>
<dbReference type="PANTHER" id="PTHR11435">
    <property type="entry name" value="NADH UBIQUINONE OXIDOREDUCTASE SUBUNIT ND6"/>
    <property type="match status" value="1"/>
</dbReference>
<keyword evidence="10 16" id="KW-1133">Transmembrane helix</keyword>
<evidence type="ECO:0000256" key="12">
    <source>
        <dbReference type="ARBA" id="ARBA00023128"/>
    </source>
</evidence>
<evidence type="ECO:0000256" key="16">
    <source>
        <dbReference type="SAM" id="Phobius"/>
    </source>
</evidence>
<feature type="transmembrane region" description="Helical" evidence="16">
    <location>
        <begin position="85"/>
        <end position="104"/>
    </location>
</feature>
<dbReference type="RefSeq" id="YP_009454595.1">
    <property type="nucleotide sequence ID" value="NC_036749.1"/>
</dbReference>
<dbReference type="GO" id="GO:0031966">
    <property type="term" value="C:mitochondrial membrane"/>
    <property type="evidence" value="ECO:0007669"/>
    <property type="project" value="UniProtKB-SubCell"/>
</dbReference>
<evidence type="ECO:0000256" key="14">
    <source>
        <dbReference type="ARBA" id="ARBA00031019"/>
    </source>
</evidence>
<accession>A0A343RT78</accession>
<evidence type="ECO:0000256" key="7">
    <source>
        <dbReference type="ARBA" id="ARBA00022692"/>
    </source>
</evidence>
<evidence type="ECO:0000256" key="8">
    <source>
        <dbReference type="ARBA" id="ARBA00022967"/>
    </source>
</evidence>
<sequence>MSQLIVISFTTLNATLFSMMKHPMSTGIVLMTQTILMCFMTNNMARDAWFSYILFLVFLGGMLVLFIYLTSVASNELFNKPSYKFIWMIPMMMLVMMLIDPILMTNNSEDIQALEMKEIINTTTMFNYPYSVMTVAVIMYLFLTLIVVVKITESHTGPLRSNN</sequence>
<keyword evidence="7 16" id="KW-0812">Transmembrane</keyword>
<keyword evidence="11" id="KW-0520">NAD</keyword>
<evidence type="ECO:0000256" key="4">
    <source>
        <dbReference type="ARBA" id="ARBA00021095"/>
    </source>
</evidence>
<name>A0A343RT78_9ODON</name>
<feature type="transmembrane region" description="Helical" evidence="16">
    <location>
        <begin position="52"/>
        <end position="73"/>
    </location>
</feature>
<comment type="catalytic activity">
    <reaction evidence="15">
        <text>a ubiquinone + NADH + 5 H(+)(in) = a ubiquinol + NAD(+) + 4 H(+)(out)</text>
        <dbReference type="Rhea" id="RHEA:29091"/>
        <dbReference type="Rhea" id="RHEA-COMP:9565"/>
        <dbReference type="Rhea" id="RHEA-COMP:9566"/>
        <dbReference type="ChEBI" id="CHEBI:15378"/>
        <dbReference type="ChEBI" id="CHEBI:16389"/>
        <dbReference type="ChEBI" id="CHEBI:17976"/>
        <dbReference type="ChEBI" id="CHEBI:57540"/>
        <dbReference type="ChEBI" id="CHEBI:57945"/>
        <dbReference type="EC" id="7.1.1.2"/>
    </reaction>
</comment>
<evidence type="ECO:0000256" key="13">
    <source>
        <dbReference type="ARBA" id="ARBA00023136"/>
    </source>
</evidence>
<evidence type="ECO:0000256" key="9">
    <source>
        <dbReference type="ARBA" id="ARBA00022982"/>
    </source>
</evidence>
<keyword evidence="12 17" id="KW-0496">Mitochondrion</keyword>
<reference evidence="17" key="1">
    <citation type="submission" date="2017-09" db="EMBL/GenBank/DDBJ databases">
        <title>The complete mitochondrial genome of Atrocalopteryx melli Ris, 1912 (Zygoptera: Calopterygidae) via 454 NGS sequencing.</title>
        <authorList>
            <person name="Xu S."/>
            <person name="Guan Z."/>
            <person name="Huang Q."/>
            <person name="Xu L."/>
            <person name="Vierstraete A."/>
            <person name="Dumont H."/>
            <person name="Han B.-P."/>
        </authorList>
    </citation>
    <scope>NUCLEOTIDE SEQUENCE</scope>
</reference>
<keyword evidence="13 16" id="KW-0472">Membrane</keyword>
<dbReference type="GeneID" id="35455335"/>
<comment type="subcellular location">
    <subcellularLocation>
        <location evidence="1">Mitochondrion membrane</location>
        <topology evidence="1">Multi-pass membrane protein</topology>
    </subcellularLocation>
</comment>
<keyword evidence="8" id="KW-1278">Translocase</keyword>
<dbReference type="PANTHER" id="PTHR11435:SF1">
    <property type="entry name" value="NADH-UBIQUINONE OXIDOREDUCTASE CHAIN 6"/>
    <property type="match status" value="1"/>
</dbReference>
<dbReference type="InterPro" id="IPR050269">
    <property type="entry name" value="ComplexI_Subunit6"/>
</dbReference>
<evidence type="ECO:0000256" key="1">
    <source>
        <dbReference type="ARBA" id="ARBA00004225"/>
    </source>
</evidence>
<feature type="transmembrane region" description="Helical" evidence="16">
    <location>
        <begin position="125"/>
        <end position="149"/>
    </location>
</feature>
<dbReference type="GO" id="GO:0008137">
    <property type="term" value="F:NADH dehydrogenase (ubiquinone) activity"/>
    <property type="evidence" value="ECO:0007669"/>
    <property type="project" value="UniProtKB-EC"/>
</dbReference>
<evidence type="ECO:0000313" key="17">
    <source>
        <dbReference type="EMBL" id="AUG33617.1"/>
    </source>
</evidence>
<evidence type="ECO:0000256" key="11">
    <source>
        <dbReference type="ARBA" id="ARBA00023027"/>
    </source>
</evidence>
<keyword evidence="6" id="KW-0679">Respiratory chain</keyword>
<evidence type="ECO:0000256" key="3">
    <source>
        <dbReference type="ARBA" id="ARBA00012944"/>
    </source>
</evidence>
<protein>
    <recommendedName>
        <fullName evidence="4">NADH-ubiquinone oxidoreductase chain 6</fullName>
        <ecNumber evidence="3">7.1.1.2</ecNumber>
    </recommendedName>
    <alternativeName>
        <fullName evidence="14">NADH dehydrogenase subunit 6</fullName>
    </alternativeName>
</protein>
<dbReference type="EC" id="7.1.1.2" evidence="3"/>
<organism evidence="17">
    <name type="scientific">Atrocalopteryx melli</name>
    <dbReference type="NCBI Taxonomy" id="2060406"/>
    <lineage>
        <taxon>Eukaryota</taxon>
        <taxon>Metazoa</taxon>
        <taxon>Ecdysozoa</taxon>
        <taxon>Arthropoda</taxon>
        <taxon>Hexapoda</taxon>
        <taxon>Insecta</taxon>
        <taxon>Pterygota</taxon>
        <taxon>Palaeoptera</taxon>
        <taxon>Odonata</taxon>
        <taxon>Zygoptera</taxon>
        <taxon>Calopterygidae</taxon>
        <taxon>Atrocalopteryx</taxon>
    </lineage>
</organism>
<geneLocation type="mitochondrion" evidence="17"/>
<evidence type="ECO:0000256" key="15">
    <source>
        <dbReference type="ARBA" id="ARBA00049551"/>
    </source>
</evidence>
<evidence type="ECO:0000256" key="10">
    <source>
        <dbReference type="ARBA" id="ARBA00022989"/>
    </source>
</evidence>
<keyword evidence="9" id="KW-0249">Electron transport</keyword>
<evidence type="ECO:0000256" key="5">
    <source>
        <dbReference type="ARBA" id="ARBA00022448"/>
    </source>
</evidence>